<proteinExistence type="predicted"/>
<dbReference type="Gene3D" id="3.20.20.150">
    <property type="entry name" value="Divalent-metal-dependent TIM barrel enzymes"/>
    <property type="match status" value="1"/>
</dbReference>
<keyword evidence="3" id="KW-1185">Reference proteome</keyword>
<evidence type="ECO:0000313" key="2">
    <source>
        <dbReference type="EMBL" id="MCR2804760.1"/>
    </source>
</evidence>
<dbReference type="Proteomes" id="UP001141950">
    <property type="component" value="Unassembled WGS sequence"/>
</dbReference>
<organism evidence="2 3">
    <name type="scientific">Paenibacillus soyae</name>
    <dbReference type="NCBI Taxonomy" id="2969249"/>
    <lineage>
        <taxon>Bacteria</taxon>
        <taxon>Bacillati</taxon>
        <taxon>Bacillota</taxon>
        <taxon>Bacilli</taxon>
        <taxon>Bacillales</taxon>
        <taxon>Paenibacillaceae</taxon>
        <taxon>Paenibacillus</taxon>
    </lineage>
</organism>
<dbReference type="InterPro" id="IPR036237">
    <property type="entry name" value="Xyl_isomerase-like_sf"/>
</dbReference>
<dbReference type="SUPFAM" id="SSF51658">
    <property type="entry name" value="Xylose isomerase-like"/>
    <property type="match status" value="1"/>
</dbReference>
<dbReference type="RefSeq" id="WP_257446054.1">
    <property type="nucleotide sequence ID" value="NZ_JANIPJ010000008.1"/>
</dbReference>
<dbReference type="GO" id="GO:0016853">
    <property type="term" value="F:isomerase activity"/>
    <property type="evidence" value="ECO:0007669"/>
    <property type="project" value="UniProtKB-KW"/>
</dbReference>
<keyword evidence="2" id="KW-0413">Isomerase</keyword>
<accession>A0A9X2MQX9</accession>
<evidence type="ECO:0000259" key="1">
    <source>
        <dbReference type="Pfam" id="PF01261"/>
    </source>
</evidence>
<sequence>MKLHLYKALWGMEGTYSEQFKRAADAGYTGIEAPMPLPEQEMAFREALQTYSLAYIAQIFTGGEDHIESFKEQVERAAGFEPRLIVSHSARDRMSHDEQDRFFEAALRIEADNGITVAHETHRHRAMFSPWTTARLLHKFPELRITADFSHWTNVCESLLHDMEEEIELAIAHTYHIHGRIGYSQGPQVPHPAAPEWSMERERFEGWWKRMFSRRQSQGEAVSTMTPEFGPVPYMPTLAFTKQPVADLWDVNEWIANRVRFSYPDWIAANSN</sequence>
<evidence type="ECO:0000313" key="3">
    <source>
        <dbReference type="Proteomes" id="UP001141950"/>
    </source>
</evidence>
<name>A0A9X2MQX9_9BACL</name>
<dbReference type="InterPro" id="IPR013022">
    <property type="entry name" value="Xyl_isomerase-like_TIM-brl"/>
</dbReference>
<dbReference type="Pfam" id="PF01261">
    <property type="entry name" value="AP_endonuc_2"/>
    <property type="match status" value="1"/>
</dbReference>
<comment type="caution">
    <text evidence="2">The sequence shown here is derived from an EMBL/GenBank/DDBJ whole genome shotgun (WGS) entry which is preliminary data.</text>
</comment>
<reference evidence="2" key="1">
    <citation type="submission" date="2022-08" db="EMBL/GenBank/DDBJ databases">
        <title>The genomic sequence of strain Paenibacillus sp. SCIV0701.</title>
        <authorList>
            <person name="Zhao H."/>
        </authorList>
    </citation>
    <scope>NUCLEOTIDE SEQUENCE</scope>
    <source>
        <strain evidence="2">SCIV0701</strain>
    </source>
</reference>
<protein>
    <submittedName>
        <fullName evidence="2">Sugar phosphate isomerase/epimerase</fullName>
    </submittedName>
</protein>
<dbReference type="AlphaFoldDB" id="A0A9X2MQX9"/>
<dbReference type="EMBL" id="JANIPJ010000008">
    <property type="protein sequence ID" value="MCR2804760.1"/>
    <property type="molecule type" value="Genomic_DNA"/>
</dbReference>
<feature type="domain" description="Xylose isomerase-like TIM barrel" evidence="1">
    <location>
        <begin position="20"/>
        <end position="178"/>
    </location>
</feature>
<gene>
    <name evidence="2" type="ORF">NQZ67_12805</name>
</gene>